<dbReference type="AlphaFoldDB" id="A0A1I0L8L7"/>
<keyword evidence="1 7" id="KW-0436">Ligase</keyword>
<dbReference type="Proteomes" id="UP000199181">
    <property type="component" value="Unassembled WGS sequence"/>
</dbReference>
<dbReference type="EC" id="6.3.4.4" evidence="7"/>
<comment type="cofactor">
    <cofactor evidence="7">
        <name>Mg(2+)</name>
        <dbReference type="ChEBI" id="CHEBI:18420"/>
    </cofactor>
    <text evidence="7">Binds 1 Mg(2+) ion per subunit.</text>
</comment>
<protein>
    <recommendedName>
        <fullName evidence="7">Adenylosuccinate synthetase</fullName>
        <shortName evidence="7">AMPSase</shortName>
        <shortName evidence="7">AdSS</shortName>
        <ecNumber evidence="7">6.3.4.4</ecNumber>
    </recommendedName>
    <alternativeName>
        <fullName evidence="7">IMP--aspartate ligase</fullName>
    </alternativeName>
</protein>
<comment type="catalytic activity">
    <reaction evidence="7">
        <text>IMP + L-aspartate + GTP = N(6)-(1,2-dicarboxyethyl)-AMP + GDP + phosphate + 2 H(+)</text>
        <dbReference type="Rhea" id="RHEA:15753"/>
        <dbReference type="ChEBI" id="CHEBI:15378"/>
        <dbReference type="ChEBI" id="CHEBI:29991"/>
        <dbReference type="ChEBI" id="CHEBI:37565"/>
        <dbReference type="ChEBI" id="CHEBI:43474"/>
        <dbReference type="ChEBI" id="CHEBI:57567"/>
        <dbReference type="ChEBI" id="CHEBI:58053"/>
        <dbReference type="ChEBI" id="CHEBI:58189"/>
        <dbReference type="EC" id="6.3.4.4"/>
    </reaction>
</comment>
<dbReference type="Gene3D" id="1.10.300.10">
    <property type="entry name" value="Adenylosuccinate Synthetase, subunit A, domain 2"/>
    <property type="match status" value="1"/>
</dbReference>
<feature type="binding site" evidence="7">
    <location>
        <begin position="447"/>
        <end position="449"/>
    </location>
    <ligand>
        <name>GTP</name>
        <dbReference type="ChEBI" id="CHEBI:37565"/>
    </ligand>
</feature>
<reference evidence="9" key="1">
    <citation type="submission" date="2016-10" db="EMBL/GenBank/DDBJ databases">
        <authorList>
            <person name="Varghese N."/>
            <person name="Submissions S."/>
        </authorList>
    </citation>
    <scope>NUCLEOTIDE SEQUENCE [LARGE SCALE GENOMIC DNA]</scope>
    <source>
        <strain evidence="9">DSM 16858</strain>
    </source>
</reference>
<evidence type="ECO:0000313" key="9">
    <source>
        <dbReference type="Proteomes" id="UP000199181"/>
    </source>
</evidence>
<feature type="binding site" evidence="7">
    <location>
        <position position="17"/>
    </location>
    <ligand>
        <name>Mg(2+)</name>
        <dbReference type="ChEBI" id="CHEBI:18420"/>
    </ligand>
</feature>
<dbReference type="InterPro" id="IPR042110">
    <property type="entry name" value="Adenylosuccinate_synth_dom2"/>
</dbReference>
<dbReference type="GO" id="GO:0005525">
    <property type="term" value="F:GTP binding"/>
    <property type="evidence" value="ECO:0007669"/>
    <property type="project" value="UniProtKB-UniRule"/>
</dbReference>
<organism evidence="8 9">
    <name type="scientific">Stigmatella erecta</name>
    <dbReference type="NCBI Taxonomy" id="83460"/>
    <lineage>
        <taxon>Bacteria</taxon>
        <taxon>Pseudomonadati</taxon>
        <taxon>Myxococcota</taxon>
        <taxon>Myxococcia</taxon>
        <taxon>Myxococcales</taxon>
        <taxon>Cystobacterineae</taxon>
        <taxon>Archangiaceae</taxon>
        <taxon>Stigmatella</taxon>
    </lineage>
</organism>
<dbReference type="GO" id="GO:0004019">
    <property type="term" value="F:adenylosuccinate synthase activity"/>
    <property type="evidence" value="ECO:0007669"/>
    <property type="project" value="UniProtKB-UniRule"/>
</dbReference>
<comment type="subcellular location">
    <subcellularLocation>
        <location evidence="7">Cytoplasm</location>
    </subcellularLocation>
</comment>
<feature type="binding site" description="in other chain" evidence="7">
    <location>
        <position position="245"/>
    </location>
    <ligand>
        <name>IMP</name>
        <dbReference type="ChEBI" id="CHEBI:58053"/>
        <note>ligand shared between dimeric partners</note>
    </ligand>
</feature>
<dbReference type="PANTHER" id="PTHR11846:SF0">
    <property type="entry name" value="ADENYLOSUCCINATE SYNTHETASE"/>
    <property type="match status" value="1"/>
</dbReference>
<dbReference type="SUPFAM" id="SSF52540">
    <property type="entry name" value="P-loop containing nucleoside triphosphate hydrolases"/>
    <property type="match status" value="1"/>
</dbReference>
<keyword evidence="4 7" id="KW-0658">Purine biosynthesis</keyword>
<evidence type="ECO:0000313" key="8">
    <source>
        <dbReference type="EMBL" id="SEU35685.1"/>
    </source>
</evidence>
<comment type="subunit">
    <text evidence="7">Homodimer.</text>
</comment>
<dbReference type="GO" id="GO:0000287">
    <property type="term" value="F:magnesium ion binding"/>
    <property type="evidence" value="ECO:0007669"/>
    <property type="project" value="UniProtKB-UniRule"/>
</dbReference>
<feature type="binding site" evidence="7">
    <location>
        <begin position="46"/>
        <end position="48"/>
    </location>
    <ligand>
        <name>GTP</name>
        <dbReference type="ChEBI" id="CHEBI:37565"/>
    </ligand>
</feature>
<feature type="active site" description="Proton donor" evidence="7">
    <location>
        <position position="47"/>
    </location>
</feature>
<dbReference type="Gene3D" id="3.90.170.10">
    <property type="entry name" value="Adenylosuccinate Synthetase, subunit A, domain 3"/>
    <property type="match status" value="1"/>
</dbReference>
<keyword evidence="3 7" id="KW-0547">Nucleotide-binding</keyword>
<evidence type="ECO:0000256" key="3">
    <source>
        <dbReference type="ARBA" id="ARBA00022741"/>
    </source>
</evidence>
<comment type="function">
    <text evidence="7">Plays an important role in the de novo pathway of purine nucleotide biosynthesis. Catalyzes the first committed step in the biosynthesis of AMP from IMP.</text>
</comment>
<evidence type="ECO:0000256" key="6">
    <source>
        <dbReference type="ARBA" id="ARBA00023134"/>
    </source>
</evidence>
<feature type="binding site" evidence="7">
    <location>
        <position position="46"/>
    </location>
    <ligand>
        <name>Mg(2+)</name>
        <dbReference type="ChEBI" id="CHEBI:18420"/>
    </ligand>
</feature>
<comment type="similarity">
    <text evidence="7">Belongs to the adenylosuccinate synthetase family.</text>
</comment>
<evidence type="ECO:0000256" key="7">
    <source>
        <dbReference type="HAMAP-Rule" id="MF_00011"/>
    </source>
</evidence>
<dbReference type="InterPro" id="IPR027417">
    <property type="entry name" value="P-loop_NTPase"/>
</dbReference>
<comment type="pathway">
    <text evidence="7">Purine metabolism; AMP biosynthesis via de novo pathway; AMP from IMP: step 1/2.</text>
</comment>
<sequence length="462" mass="50958">MSARREAHIVVDLGFGDSGKGTLTEWLVRQHGARLVVRFNGGAQAGHNVVTEDGRHHTFSQFGAGSFVPGVWTHLARPTVFHPLAMLVEARYLARQGVTDVLGRTTVSEGARVITPFHQAAGRLRELARGPGRHGTCGVGVGETVRDALTHPEETIHAEDLRHPEQLVRKARRAQERLRAELSEVRRAASAFSQAEPELRLMDDLDVPSRWADAVTALQPEERVVEDAWLGNRLQEGTTVFEGAQGVLLDENWGFHPHTTWSTCTFDNALMLLKEHGFDGGVHRLGVLRSYMTRHGEGPLPTENAALASALPEPHNGAEGWQGSFRVGSFDAVLARYALAACGGVDTLAVTHLDRLSEHWQVCTAYRAPLDCDGGQYIREPLDSTRVTALCLGRRGDLHSQERLTHALLQCEPWLETLELGKQAEARGERFVSWLEATCEVPVSVTSHGPAARNKCLRDWRR</sequence>
<dbReference type="GO" id="GO:0046040">
    <property type="term" value="P:IMP metabolic process"/>
    <property type="evidence" value="ECO:0007669"/>
    <property type="project" value="TreeGrafter"/>
</dbReference>
<feature type="active site" description="Proton acceptor" evidence="7">
    <location>
        <position position="17"/>
    </location>
</feature>
<dbReference type="RefSeq" id="WP_093525404.1">
    <property type="nucleotide sequence ID" value="NZ_FOIJ01000021.1"/>
</dbReference>
<keyword evidence="2 7" id="KW-0479">Metal-binding</keyword>
<accession>A0A1I0L8L7</accession>
<evidence type="ECO:0000256" key="2">
    <source>
        <dbReference type="ARBA" id="ARBA00022723"/>
    </source>
</evidence>
<dbReference type="Gene3D" id="3.40.440.10">
    <property type="entry name" value="Adenylosuccinate Synthetase, subunit A, domain 1"/>
    <property type="match status" value="1"/>
</dbReference>
<keyword evidence="9" id="KW-1185">Reference proteome</keyword>
<gene>
    <name evidence="7" type="primary">purA</name>
    <name evidence="8" type="ORF">SAMN05443639_1216</name>
</gene>
<dbReference type="SMART" id="SM00788">
    <property type="entry name" value="Adenylsucc_synt"/>
    <property type="match status" value="1"/>
</dbReference>
<dbReference type="GO" id="GO:0044208">
    <property type="term" value="P:'de novo' AMP biosynthetic process"/>
    <property type="evidence" value="ECO:0007669"/>
    <property type="project" value="UniProtKB-UniRule"/>
</dbReference>
<dbReference type="PANTHER" id="PTHR11846">
    <property type="entry name" value="ADENYLOSUCCINATE SYNTHETASE"/>
    <property type="match status" value="1"/>
</dbReference>
<dbReference type="InterPro" id="IPR042109">
    <property type="entry name" value="Adenylosuccinate_synth_dom1"/>
</dbReference>
<dbReference type="Pfam" id="PF00709">
    <property type="entry name" value="Adenylsucc_synt"/>
    <property type="match status" value="1"/>
</dbReference>
<keyword evidence="5 7" id="KW-0460">Magnesium</keyword>
<evidence type="ECO:0000256" key="1">
    <source>
        <dbReference type="ARBA" id="ARBA00022598"/>
    </source>
</evidence>
<dbReference type="GO" id="GO:0005737">
    <property type="term" value="C:cytoplasm"/>
    <property type="evidence" value="ECO:0007669"/>
    <property type="project" value="UniProtKB-SubCell"/>
</dbReference>
<dbReference type="InterPro" id="IPR001114">
    <property type="entry name" value="Adenylosuccinate_synthetase"/>
</dbReference>
<feature type="binding site" description="in other chain" evidence="7">
    <location>
        <position position="260"/>
    </location>
    <ligand>
        <name>IMP</name>
        <dbReference type="ChEBI" id="CHEBI:58053"/>
        <note>ligand shared between dimeric partners</note>
    </ligand>
</feature>
<keyword evidence="6 7" id="KW-0342">GTP-binding</keyword>
<dbReference type="UniPathway" id="UPA00075">
    <property type="reaction ID" value="UER00335"/>
</dbReference>
<evidence type="ECO:0000256" key="5">
    <source>
        <dbReference type="ARBA" id="ARBA00022842"/>
    </source>
</evidence>
<feature type="binding site" evidence="7">
    <location>
        <begin position="352"/>
        <end position="354"/>
    </location>
    <ligand>
        <name>GTP</name>
        <dbReference type="ChEBI" id="CHEBI:37565"/>
    </ligand>
</feature>
<evidence type="ECO:0000256" key="4">
    <source>
        <dbReference type="ARBA" id="ARBA00022755"/>
    </source>
</evidence>
<dbReference type="EMBL" id="FOIJ01000021">
    <property type="protein sequence ID" value="SEU35685.1"/>
    <property type="molecule type" value="Genomic_DNA"/>
</dbReference>
<dbReference type="InterPro" id="IPR042111">
    <property type="entry name" value="Adenylosuccinate_synth_dom3"/>
</dbReference>
<comment type="caution">
    <text evidence="7">Lacks conserved residue(s) required for the propagation of feature annotation.</text>
</comment>
<keyword evidence="7" id="KW-0963">Cytoplasm</keyword>
<proteinExistence type="inferred from homology"/>
<dbReference type="HAMAP" id="MF_00011">
    <property type="entry name" value="Adenylosucc_synth"/>
    <property type="match status" value="1"/>
</dbReference>
<name>A0A1I0L8L7_9BACT</name>